<feature type="region of interest" description="Disordered" evidence="4">
    <location>
        <begin position="1"/>
        <end position="24"/>
    </location>
</feature>
<keyword evidence="1" id="KW-0805">Transcription regulation</keyword>
<dbReference type="eggNOG" id="COG0664">
    <property type="taxonomic scope" value="Bacteria"/>
</dbReference>
<dbReference type="GO" id="GO:0003677">
    <property type="term" value="F:DNA binding"/>
    <property type="evidence" value="ECO:0007669"/>
    <property type="project" value="UniProtKB-KW"/>
</dbReference>
<evidence type="ECO:0000256" key="4">
    <source>
        <dbReference type="SAM" id="MobiDB-lite"/>
    </source>
</evidence>
<dbReference type="InterPro" id="IPR012318">
    <property type="entry name" value="HTH_CRP"/>
</dbReference>
<keyword evidence="8" id="KW-1185">Reference proteome</keyword>
<dbReference type="Pfam" id="PF00027">
    <property type="entry name" value="cNMP_binding"/>
    <property type="match status" value="1"/>
</dbReference>
<name>A0A0T6LQ33_WENVI</name>
<evidence type="ECO:0000256" key="2">
    <source>
        <dbReference type="ARBA" id="ARBA00023125"/>
    </source>
</evidence>
<dbReference type="RefSeq" id="WP_026220445.1">
    <property type="nucleotide sequence ID" value="NZ_LLZU01000028.1"/>
</dbReference>
<feature type="domain" description="Cyclic nucleotide-binding" evidence="5">
    <location>
        <begin position="26"/>
        <end position="125"/>
    </location>
</feature>
<dbReference type="InterPro" id="IPR050397">
    <property type="entry name" value="Env_Response_Regulators"/>
</dbReference>
<keyword evidence="3" id="KW-0804">Transcription</keyword>
<dbReference type="PROSITE" id="PS51063">
    <property type="entry name" value="HTH_CRP_2"/>
    <property type="match status" value="1"/>
</dbReference>
<dbReference type="SUPFAM" id="SSF46785">
    <property type="entry name" value="Winged helix' DNA-binding domain"/>
    <property type="match status" value="1"/>
</dbReference>
<dbReference type="InterPro" id="IPR018490">
    <property type="entry name" value="cNMP-bd_dom_sf"/>
</dbReference>
<reference evidence="7 8" key="1">
    <citation type="submission" date="2015-10" db="EMBL/GenBank/DDBJ databases">
        <title>Draft genome sequence of pyrrolomycin-producing Streptomyces vitaminophilus.</title>
        <authorList>
            <person name="Graham D.E."/>
            <person name="Mahan K.M."/>
            <person name="Klingeman D.M."/>
            <person name="Hettich R.L."/>
            <person name="Parry R.J."/>
        </authorList>
    </citation>
    <scope>NUCLEOTIDE SEQUENCE [LARGE SCALE GENOMIC DNA]</scope>
    <source>
        <strain evidence="7 8">ATCC 31673</strain>
    </source>
</reference>
<dbReference type="SMART" id="SM00419">
    <property type="entry name" value="HTH_CRP"/>
    <property type="match status" value="1"/>
</dbReference>
<protein>
    <submittedName>
        <fullName evidence="7">Crp/Fnr family transcriptional regulator</fullName>
    </submittedName>
</protein>
<comment type="caution">
    <text evidence="7">The sequence shown here is derived from an EMBL/GenBank/DDBJ whole genome shotgun (WGS) entry which is preliminary data.</text>
</comment>
<dbReference type="OrthoDB" id="41390at2"/>
<accession>A0A0T6LQ33</accession>
<proteinExistence type="predicted"/>
<feature type="domain" description="HTH crp-type" evidence="6">
    <location>
        <begin position="160"/>
        <end position="233"/>
    </location>
</feature>
<evidence type="ECO:0000259" key="5">
    <source>
        <dbReference type="PROSITE" id="PS50042"/>
    </source>
</evidence>
<dbReference type="PANTHER" id="PTHR24567:SF74">
    <property type="entry name" value="HTH-TYPE TRANSCRIPTIONAL REGULATOR ARCR"/>
    <property type="match status" value="1"/>
</dbReference>
<evidence type="ECO:0000259" key="6">
    <source>
        <dbReference type="PROSITE" id="PS51063"/>
    </source>
</evidence>
<feature type="compositionally biased region" description="Basic residues" evidence="4">
    <location>
        <begin position="1"/>
        <end position="11"/>
    </location>
</feature>
<gene>
    <name evidence="7" type="ORF">AQ490_26330</name>
</gene>
<organism evidence="7 8">
    <name type="scientific">Wenjunlia vitaminophila</name>
    <name type="common">Streptomyces vitaminophilus</name>
    <dbReference type="NCBI Taxonomy" id="76728"/>
    <lineage>
        <taxon>Bacteria</taxon>
        <taxon>Bacillati</taxon>
        <taxon>Actinomycetota</taxon>
        <taxon>Actinomycetes</taxon>
        <taxon>Kitasatosporales</taxon>
        <taxon>Streptomycetaceae</taxon>
        <taxon>Wenjunlia</taxon>
    </lineage>
</organism>
<evidence type="ECO:0000313" key="7">
    <source>
        <dbReference type="EMBL" id="KRV48182.1"/>
    </source>
</evidence>
<dbReference type="InterPro" id="IPR036390">
    <property type="entry name" value="WH_DNA-bd_sf"/>
</dbReference>
<sequence>MDGTAPHRRAPGRTPAVEETWPPSSLLGSLAAPARGRLLQLGAARRYKADHVLMREGEQTAFVLVLLHGVVKATGLAPDGRDVLLAVRMGGDLVGEFAAADGGPRSATVTTCGVVVARAVSREDFLACTRDDPGIARAVNAAVVAKVRVANTHRVDFAGCDAATRLARVLHQIVMTHGERSGSGAVIRWPITQPELATLSGTAEPTVQKVLRRFRQAGVISTGYRTVRVEDLDRLSDLAFREQP</sequence>
<dbReference type="Proteomes" id="UP000050867">
    <property type="component" value="Unassembled WGS sequence"/>
</dbReference>
<dbReference type="Gene3D" id="2.60.120.10">
    <property type="entry name" value="Jelly Rolls"/>
    <property type="match status" value="1"/>
</dbReference>
<dbReference type="SMART" id="SM00100">
    <property type="entry name" value="cNMP"/>
    <property type="match status" value="1"/>
</dbReference>
<evidence type="ECO:0000313" key="8">
    <source>
        <dbReference type="Proteomes" id="UP000050867"/>
    </source>
</evidence>
<evidence type="ECO:0000256" key="3">
    <source>
        <dbReference type="ARBA" id="ARBA00023163"/>
    </source>
</evidence>
<dbReference type="STRING" id="76728.AQ490_26330"/>
<dbReference type="InterPro" id="IPR014710">
    <property type="entry name" value="RmlC-like_jellyroll"/>
</dbReference>
<dbReference type="CDD" id="cd00038">
    <property type="entry name" value="CAP_ED"/>
    <property type="match status" value="1"/>
</dbReference>
<evidence type="ECO:0000256" key="1">
    <source>
        <dbReference type="ARBA" id="ARBA00023015"/>
    </source>
</evidence>
<dbReference type="AlphaFoldDB" id="A0A0T6LQ33"/>
<dbReference type="EMBL" id="LLZU01000028">
    <property type="protein sequence ID" value="KRV48182.1"/>
    <property type="molecule type" value="Genomic_DNA"/>
</dbReference>
<keyword evidence="2" id="KW-0238">DNA-binding</keyword>
<dbReference type="InterPro" id="IPR000595">
    <property type="entry name" value="cNMP-bd_dom"/>
</dbReference>
<dbReference type="SUPFAM" id="SSF51206">
    <property type="entry name" value="cAMP-binding domain-like"/>
    <property type="match status" value="1"/>
</dbReference>
<dbReference type="PANTHER" id="PTHR24567">
    <property type="entry name" value="CRP FAMILY TRANSCRIPTIONAL REGULATORY PROTEIN"/>
    <property type="match status" value="1"/>
</dbReference>
<dbReference type="GO" id="GO:0003700">
    <property type="term" value="F:DNA-binding transcription factor activity"/>
    <property type="evidence" value="ECO:0007669"/>
    <property type="project" value="TreeGrafter"/>
</dbReference>
<dbReference type="PROSITE" id="PS50042">
    <property type="entry name" value="CNMP_BINDING_3"/>
    <property type="match status" value="1"/>
</dbReference>
<dbReference type="Pfam" id="PF13545">
    <property type="entry name" value="HTH_Crp_2"/>
    <property type="match status" value="1"/>
</dbReference>
<dbReference type="GO" id="GO:0005829">
    <property type="term" value="C:cytosol"/>
    <property type="evidence" value="ECO:0007669"/>
    <property type="project" value="TreeGrafter"/>
</dbReference>